<evidence type="ECO:0000313" key="2">
    <source>
        <dbReference type="Proteomes" id="UP000717328"/>
    </source>
</evidence>
<dbReference type="OrthoDB" id="2019666at2759"/>
<name>A0A9P7GPS7_9AGAR</name>
<gene>
    <name evidence="1" type="ORF">H0H81_010648</name>
</gene>
<sequence length="117" mass="13090">MQVCLNDKFIALRSHSWCAALEIGVKIDSIDLDFIRENAAKILKDTTVNYLKAAQLRGALFQDSPDSGVVSSVYTAFFVDHAEPLAALESFRKAGRWCLGELVEGHEYFVVFPVRTH</sequence>
<reference evidence="1" key="1">
    <citation type="submission" date="2021-02" db="EMBL/GenBank/DDBJ databases">
        <authorList>
            <person name="Nieuwenhuis M."/>
            <person name="Van De Peppel L.J.J."/>
        </authorList>
    </citation>
    <scope>NUCLEOTIDE SEQUENCE</scope>
    <source>
        <strain evidence="1">D49</strain>
    </source>
</reference>
<comment type="caution">
    <text evidence="1">The sequence shown here is derived from an EMBL/GenBank/DDBJ whole genome shotgun (WGS) entry which is preliminary data.</text>
</comment>
<protein>
    <submittedName>
        <fullName evidence="1">Uncharacterized protein</fullName>
    </submittedName>
</protein>
<proteinExistence type="predicted"/>
<evidence type="ECO:0000313" key="1">
    <source>
        <dbReference type="EMBL" id="KAG5650887.1"/>
    </source>
</evidence>
<dbReference type="AlphaFoldDB" id="A0A9P7GPS7"/>
<dbReference type="Proteomes" id="UP000717328">
    <property type="component" value="Unassembled WGS sequence"/>
</dbReference>
<dbReference type="EMBL" id="JABCKI010000342">
    <property type="protein sequence ID" value="KAG5650887.1"/>
    <property type="molecule type" value="Genomic_DNA"/>
</dbReference>
<accession>A0A9P7GPS7</accession>
<keyword evidence="2" id="KW-1185">Reference proteome</keyword>
<organism evidence="1 2">
    <name type="scientific">Sphagnurus paluster</name>
    <dbReference type="NCBI Taxonomy" id="117069"/>
    <lineage>
        <taxon>Eukaryota</taxon>
        <taxon>Fungi</taxon>
        <taxon>Dikarya</taxon>
        <taxon>Basidiomycota</taxon>
        <taxon>Agaricomycotina</taxon>
        <taxon>Agaricomycetes</taxon>
        <taxon>Agaricomycetidae</taxon>
        <taxon>Agaricales</taxon>
        <taxon>Tricholomatineae</taxon>
        <taxon>Lyophyllaceae</taxon>
        <taxon>Sphagnurus</taxon>
    </lineage>
</organism>
<reference evidence="1" key="2">
    <citation type="submission" date="2021-10" db="EMBL/GenBank/DDBJ databases">
        <title>Phylogenomics reveals ancestral predisposition of the termite-cultivated fungus Termitomyces towards a domesticated lifestyle.</title>
        <authorList>
            <person name="Auxier B."/>
            <person name="Grum-Grzhimaylo A."/>
            <person name="Cardenas M.E."/>
            <person name="Lodge J.D."/>
            <person name="Laessoe T."/>
            <person name="Pedersen O."/>
            <person name="Smith M.E."/>
            <person name="Kuyper T.W."/>
            <person name="Franco-Molano E.A."/>
            <person name="Baroni T.J."/>
            <person name="Aanen D.K."/>
        </authorList>
    </citation>
    <scope>NUCLEOTIDE SEQUENCE</scope>
    <source>
        <strain evidence="1">D49</strain>
    </source>
</reference>